<dbReference type="Pfam" id="PF02682">
    <property type="entry name" value="CT_C_D"/>
    <property type="match status" value="1"/>
</dbReference>
<dbReference type="Gene3D" id="3.30.1360.40">
    <property type="match status" value="1"/>
</dbReference>
<evidence type="ECO:0000256" key="2">
    <source>
        <dbReference type="ARBA" id="ARBA00022801"/>
    </source>
</evidence>
<keyword evidence="3" id="KW-0067">ATP-binding</keyword>
<dbReference type="Gene3D" id="2.40.100.10">
    <property type="entry name" value="Cyclophilin-like"/>
    <property type="match status" value="1"/>
</dbReference>
<dbReference type="NCBIfam" id="TIGR00370">
    <property type="entry name" value="5-oxoprolinase subunit PxpB"/>
    <property type="match status" value="1"/>
</dbReference>
<dbReference type="InterPro" id="IPR003833">
    <property type="entry name" value="CT_C_D"/>
</dbReference>
<dbReference type="PANTHER" id="PTHR34698">
    <property type="entry name" value="5-OXOPROLINASE SUBUNIT B"/>
    <property type="match status" value="1"/>
</dbReference>
<dbReference type="RefSeq" id="WP_078757132.1">
    <property type="nucleotide sequence ID" value="NZ_FUXP01000001.1"/>
</dbReference>
<dbReference type="SMART" id="SM00796">
    <property type="entry name" value="AHS1"/>
    <property type="match status" value="1"/>
</dbReference>
<dbReference type="AlphaFoldDB" id="A0A1T4MPH8"/>
<evidence type="ECO:0000259" key="4">
    <source>
        <dbReference type="SMART" id="SM00796"/>
    </source>
</evidence>
<dbReference type="GO" id="GO:0005524">
    <property type="term" value="F:ATP binding"/>
    <property type="evidence" value="ECO:0007669"/>
    <property type="project" value="UniProtKB-KW"/>
</dbReference>
<protein>
    <submittedName>
        <fullName evidence="5">Sensor histidine kinase inhibitor, KipI family</fullName>
    </submittedName>
</protein>
<keyword evidence="2" id="KW-0378">Hydrolase</keyword>
<dbReference type="SUPFAM" id="SSF160467">
    <property type="entry name" value="PH0987 N-terminal domain-like"/>
    <property type="match status" value="1"/>
</dbReference>
<evidence type="ECO:0000256" key="1">
    <source>
        <dbReference type="ARBA" id="ARBA00022741"/>
    </source>
</evidence>
<evidence type="ECO:0000313" key="5">
    <source>
        <dbReference type="EMBL" id="SJZ69020.1"/>
    </source>
</evidence>
<organism evidence="5 6">
    <name type="scientific">Lysobacter spongiicola DSM 21749</name>
    <dbReference type="NCBI Taxonomy" id="1122188"/>
    <lineage>
        <taxon>Bacteria</taxon>
        <taxon>Pseudomonadati</taxon>
        <taxon>Pseudomonadota</taxon>
        <taxon>Gammaproteobacteria</taxon>
        <taxon>Lysobacterales</taxon>
        <taxon>Lysobacteraceae</taxon>
        <taxon>Novilysobacter</taxon>
    </lineage>
</organism>
<gene>
    <name evidence="5" type="ORF">SAMN02745674_00533</name>
</gene>
<dbReference type="OrthoDB" id="9778567at2"/>
<dbReference type="InterPro" id="IPR029000">
    <property type="entry name" value="Cyclophilin-like_dom_sf"/>
</dbReference>
<name>A0A1T4MPH8_9GAMM</name>
<dbReference type="SUPFAM" id="SSF50891">
    <property type="entry name" value="Cyclophilin-like"/>
    <property type="match status" value="1"/>
</dbReference>
<dbReference type="GO" id="GO:0016787">
    <property type="term" value="F:hydrolase activity"/>
    <property type="evidence" value="ECO:0007669"/>
    <property type="project" value="UniProtKB-KW"/>
</dbReference>
<dbReference type="EMBL" id="FUXP01000001">
    <property type="protein sequence ID" value="SJZ69020.1"/>
    <property type="molecule type" value="Genomic_DNA"/>
</dbReference>
<sequence length="236" mass="24953">MSTGRPAIEPLADDAWLLVFGDVIDDQLNRRVHATATRLSAVGLEGVQDIVPAYASLAVFFDPGEVDRDRVRQHLLDAALSDTGAVEAVRTREVDVPVLYGGAAGPDLDTAAAELGMQPDELVRRHASGQYTVAMIGFAPGFPYLSGLDADLALPRLDSPRVRVAAGSVGIAGAQTGIYPRESPGGWHLLGRTPLTLFDPLREPPCSVAPGDRVRFTSIDVSEFDRLAGDQGAGNA</sequence>
<dbReference type="STRING" id="1122188.SAMN02745674_00533"/>
<proteinExistence type="predicted"/>
<keyword evidence="1" id="KW-0547">Nucleotide-binding</keyword>
<keyword evidence="6" id="KW-1185">Reference proteome</keyword>
<feature type="domain" description="Carboxyltransferase" evidence="4">
    <location>
        <begin position="6"/>
        <end position="208"/>
    </location>
</feature>
<evidence type="ECO:0000256" key="3">
    <source>
        <dbReference type="ARBA" id="ARBA00022840"/>
    </source>
</evidence>
<reference evidence="5 6" key="1">
    <citation type="submission" date="2017-02" db="EMBL/GenBank/DDBJ databases">
        <authorList>
            <person name="Peterson S.W."/>
        </authorList>
    </citation>
    <scope>NUCLEOTIDE SEQUENCE [LARGE SCALE GENOMIC DNA]</scope>
    <source>
        <strain evidence="5 6">DSM 21749</strain>
    </source>
</reference>
<evidence type="ECO:0000313" key="6">
    <source>
        <dbReference type="Proteomes" id="UP000190061"/>
    </source>
</evidence>
<dbReference type="InterPro" id="IPR010016">
    <property type="entry name" value="PxpB"/>
</dbReference>
<dbReference type="Proteomes" id="UP000190061">
    <property type="component" value="Unassembled WGS sequence"/>
</dbReference>
<accession>A0A1T4MPH8</accession>
<dbReference type="PANTHER" id="PTHR34698:SF2">
    <property type="entry name" value="5-OXOPROLINASE SUBUNIT B"/>
    <property type="match status" value="1"/>
</dbReference>